<evidence type="ECO:0000256" key="2">
    <source>
        <dbReference type="ARBA" id="ARBA00023002"/>
    </source>
</evidence>
<dbReference type="InterPro" id="IPR002347">
    <property type="entry name" value="SDR_fam"/>
</dbReference>
<name>A0A172ULN9_9MYCO</name>
<dbReference type="GO" id="GO:0016491">
    <property type="term" value="F:oxidoreductase activity"/>
    <property type="evidence" value="ECO:0007669"/>
    <property type="project" value="UniProtKB-KW"/>
</dbReference>
<dbReference type="EMBL" id="CP015596">
    <property type="protein sequence ID" value="ANE80107.1"/>
    <property type="molecule type" value="Genomic_DNA"/>
</dbReference>
<evidence type="ECO:0000256" key="1">
    <source>
        <dbReference type="ARBA" id="ARBA00006484"/>
    </source>
</evidence>
<keyword evidence="4" id="KW-1185">Reference proteome</keyword>
<accession>A0A172ULN9</accession>
<gene>
    <name evidence="3" type="ORF">A7U43_12965</name>
</gene>
<reference evidence="3 4" key="1">
    <citation type="submission" date="2016-05" db="EMBL/GenBank/DDBJ databases">
        <title>Complete genome sequence of a phthalic acid esters degrading Mycobacterium sp. YC-RL4.</title>
        <authorList>
            <person name="Ren L."/>
            <person name="Fan S."/>
            <person name="Ruth N."/>
            <person name="Jia Y."/>
            <person name="Wang J."/>
            <person name="Qiao C."/>
        </authorList>
    </citation>
    <scope>NUCLEOTIDE SEQUENCE [LARGE SCALE GENOMIC DNA]</scope>
    <source>
        <strain evidence="3 4">YC-RL4</strain>
    </source>
</reference>
<dbReference type="Proteomes" id="UP000077143">
    <property type="component" value="Chromosome"/>
</dbReference>
<sequence>MVTGSAREVGLGYAFARQLAAEGLNLILVDVLDEELTSRVTELRTEFGVDVRAVPCDMADTNAIEQIEQAAGGVDIDVLVCNHMFTPADTPEILDMPLEMHRRMIDINARGYTDLIHRFGNRMRARGRGSIIIVSSGVGLTSSPFTGAYGANKAFQIGLGEALWFELLGTGVDVLVMVGGLMNTQGDMFDSYPQWLISEPHAVVRRVFKAVGRKHMLVPSLPNRLFLLAQTRLMSRRRAVVSIGRFQAKGLGKSD</sequence>
<evidence type="ECO:0000313" key="4">
    <source>
        <dbReference type="Proteomes" id="UP000077143"/>
    </source>
</evidence>
<dbReference type="STRING" id="1682113.A7U43_12965"/>
<organism evidence="3 4">
    <name type="scientific">Mycobacterium adipatum</name>
    <dbReference type="NCBI Taxonomy" id="1682113"/>
    <lineage>
        <taxon>Bacteria</taxon>
        <taxon>Bacillati</taxon>
        <taxon>Actinomycetota</taxon>
        <taxon>Actinomycetes</taxon>
        <taxon>Mycobacteriales</taxon>
        <taxon>Mycobacteriaceae</taxon>
        <taxon>Mycobacterium</taxon>
    </lineage>
</organism>
<dbReference type="AlphaFoldDB" id="A0A172ULN9"/>
<dbReference type="PANTHER" id="PTHR43899">
    <property type="entry name" value="RH59310P"/>
    <property type="match status" value="1"/>
</dbReference>
<dbReference type="InterPro" id="IPR051019">
    <property type="entry name" value="VLCFA-Steroid_DH"/>
</dbReference>
<proteinExistence type="inferred from homology"/>
<protein>
    <recommendedName>
        <fullName evidence="5">Short-chain dehydrogenase</fullName>
    </recommendedName>
</protein>
<evidence type="ECO:0008006" key="5">
    <source>
        <dbReference type="Google" id="ProtNLM"/>
    </source>
</evidence>
<comment type="similarity">
    <text evidence="1">Belongs to the short-chain dehydrogenases/reductases (SDR) family.</text>
</comment>
<dbReference type="Gene3D" id="3.40.50.720">
    <property type="entry name" value="NAD(P)-binding Rossmann-like Domain"/>
    <property type="match status" value="1"/>
</dbReference>
<dbReference type="SUPFAM" id="SSF51735">
    <property type="entry name" value="NAD(P)-binding Rossmann-fold domains"/>
    <property type="match status" value="1"/>
</dbReference>
<dbReference type="CDD" id="cd05233">
    <property type="entry name" value="SDR_c"/>
    <property type="match status" value="1"/>
</dbReference>
<dbReference type="KEGG" id="madi:A7U43_12965"/>
<dbReference type="PANTHER" id="PTHR43899:SF13">
    <property type="entry name" value="RH59310P"/>
    <property type="match status" value="1"/>
</dbReference>
<dbReference type="InterPro" id="IPR036291">
    <property type="entry name" value="NAD(P)-bd_dom_sf"/>
</dbReference>
<dbReference type="Pfam" id="PF00106">
    <property type="entry name" value="adh_short"/>
    <property type="match status" value="1"/>
</dbReference>
<keyword evidence="2" id="KW-0560">Oxidoreductase</keyword>
<evidence type="ECO:0000313" key="3">
    <source>
        <dbReference type="EMBL" id="ANE80107.1"/>
    </source>
</evidence>